<name>A0A0F9QHG0_9ZZZZ</name>
<feature type="region of interest" description="Disordered" evidence="1">
    <location>
        <begin position="22"/>
        <end position="46"/>
    </location>
</feature>
<sequence>MIAQFRRIKKIFEEKTASQTPASTKQLISNTQNSRPISASQTPISAKKPILNTQNSLKPLIFNKATFQRLSNFKYAKFPEGVNFKNVQFKGNADFKYTKFSEPLNFDGVAFDDDVDFKYTKINGKSFTTYLLEKKLKK</sequence>
<proteinExistence type="predicted"/>
<comment type="caution">
    <text evidence="2">The sequence shown here is derived from an EMBL/GenBank/DDBJ whole genome shotgun (WGS) entry which is preliminary data.</text>
</comment>
<dbReference type="AlphaFoldDB" id="A0A0F9QHG0"/>
<gene>
    <name evidence="2" type="ORF">LCGC14_1094340</name>
</gene>
<feature type="compositionally biased region" description="Polar residues" evidence="1">
    <location>
        <begin position="22"/>
        <end position="44"/>
    </location>
</feature>
<organism evidence="2">
    <name type="scientific">marine sediment metagenome</name>
    <dbReference type="NCBI Taxonomy" id="412755"/>
    <lineage>
        <taxon>unclassified sequences</taxon>
        <taxon>metagenomes</taxon>
        <taxon>ecological metagenomes</taxon>
    </lineage>
</organism>
<dbReference type="InterPro" id="IPR001646">
    <property type="entry name" value="5peptide_repeat"/>
</dbReference>
<reference evidence="2" key="1">
    <citation type="journal article" date="2015" name="Nature">
        <title>Complex archaea that bridge the gap between prokaryotes and eukaryotes.</title>
        <authorList>
            <person name="Spang A."/>
            <person name="Saw J.H."/>
            <person name="Jorgensen S.L."/>
            <person name="Zaremba-Niedzwiedzka K."/>
            <person name="Martijn J."/>
            <person name="Lind A.E."/>
            <person name="van Eijk R."/>
            <person name="Schleper C."/>
            <person name="Guy L."/>
            <person name="Ettema T.J."/>
        </authorList>
    </citation>
    <scope>NUCLEOTIDE SEQUENCE</scope>
</reference>
<evidence type="ECO:0000313" key="2">
    <source>
        <dbReference type="EMBL" id="KKN04748.1"/>
    </source>
</evidence>
<dbReference type="Gene3D" id="2.160.20.80">
    <property type="entry name" value="E3 ubiquitin-protein ligase SopA"/>
    <property type="match status" value="1"/>
</dbReference>
<dbReference type="Pfam" id="PF13576">
    <property type="entry name" value="Pentapeptide_3"/>
    <property type="match status" value="1"/>
</dbReference>
<protein>
    <recommendedName>
        <fullName evidence="3">Pentapeptide repeat protein</fullName>
    </recommendedName>
</protein>
<evidence type="ECO:0008006" key="3">
    <source>
        <dbReference type="Google" id="ProtNLM"/>
    </source>
</evidence>
<evidence type="ECO:0000256" key="1">
    <source>
        <dbReference type="SAM" id="MobiDB-lite"/>
    </source>
</evidence>
<accession>A0A0F9QHG0</accession>
<dbReference type="EMBL" id="LAZR01004881">
    <property type="protein sequence ID" value="KKN04748.1"/>
    <property type="molecule type" value="Genomic_DNA"/>
</dbReference>